<name>A0A564SHP2_9FIRM</name>
<protein>
    <submittedName>
        <fullName evidence="6">Catabolite control protein A</fullName>
    </submittedName>
</protein>
<keyword evidence="2" id="KW-0805">Transcription regulation</keyword>
<dbReference type="Gene3D" id="1.10.260.40">
    <property type="entry name" value="lambda repressor-like DNA-binding domains"/>
    <property type="match status" value="1"/>
</dbReference>
<dbReference type="CDD" id="cd01392">
    <property type="entry name" value="HTH_LacI"/>
    <property type="match status" value="1"/>
</dbReference>
<dbReference type="GO" id="GO:0003700">
    <property type="term" value="F:DNA-binding transcription factor activity"/>
    <property type="evidence" value="ECO:0007669"/>
    <property type="project" value="TreeGrafter"/>
</dbReference>
<evidence type="ECO:0000313" key="6">
    <source>
        <dbReference type="EMBL" id="VUW94619.1"/>
    </source>
</evidence>
<dbReference type="PANTHER" id="PTHR30146">
    <property type="entry name" value="LACI-RELATED TRANSCRIPTIONAL REPRESSOR"/>
    <property type="match status" value="1"/>
</dbReference>
<feature type="domain" description="HTH lacI-type" evidence="5">
    <location>
        <begin position="2"/>
        <end position="55"/>
    </location>
</feature>
<dbReference type="PANTHER" id="PTHR30146:SF95">
    <property type="entry name" value="RIBOSE OPERON REPRESSOR"/>
    <property type="match status" value="1"/>
</dbReference>
<dbReference type="Proteomes" id="UP000409147">
    <property type="component" value="Unassembled WGS sequence"/>
</dbReference>
<dbReference type="PROSITE" id="PS00356">
    <property type="entry name" value="HTH_LACI_1"/>
    <property type="match status" value="1"/>
</dbReference>
<dbReference type="InterPro" id="IPR010982">
    <property type="entry name" value="Lambda_DNA-bd_dom_sf"/>
</dbReference>
<dbReference type="Pfam" id="PF00356">
    <property type="entry name" value="LacI"/>
    <property type="match status" value="1"/>
</dbReference>
<evidence type="ECO:0000256" key="1">
    <source>
        <dbReference type="ARBA" id="ARBA00022491"/>
    </source>
</evidence>
<evidence type="ECO:0000256" key="4">
    <source>
        <dbReference type="ARBA" id="ARBA00023163"/>
    </source>
</evidence>
<dbReference type="Gene3D" id="3.40.50.2300">
    <property type="match status" value="2"/>
</dbReference>
<keyword evidence="1" id="KW-0678">Repressor</keyword>
<dbReference type="Pfam" id="PF13377">
    <property type="entry name" value="Peripla_BP_3"/>
    <property type="match status" value="1"/>
</dbReference>
<dbReference type="RefSeq" id="WP_144368415.1">
    <property type="nucleotide sequence ID" value="NZ_CABHNB010000009.1"/>
</dbReference>
<evidence type="ECO:0000256" key="3">
    <source>
        <dbReference type="ARBA" id="ARBA00023125"/>
    </source>
</evidence>
<dbReference type="SMART" id="SM00354">
    <property type="entry name" value="HTH_LACI"/>
    <property type="match status" value="1"/>
</dbReference>
<evidence type="ECO:0000259" key="5">
    <source>
        <dbReference type="PROSITE" id="PS50932"/>
    </source>
</evidence>
<dbReference type="CDD" id="cd06291">
    <property type="entry name" value="PBP1_Qymf-like"/>
    <property type="match status" value="1"/>
</dbReference>
<evidence type="ECO:0000256" key="2">
    <source>
        <dbReference type="ARBA" id="ARBA00023015"/>
    </source>
</evidence>
<dbReference type="GO" id="GO:0000976">
    <property type="term" value="F:transcription cis-regulatory region binding"/>
    <property type="evidence" value="ECO:0007669"/>
    <property type="project" value="TreeGrafter"/>
</dbReference>
<organism evidence="6 7">
    <name type="scientific">Blautia obeum</name>
    <dbReference type="NCBI Taxonomy" id="40520"/>
    <lineage>
        <taxon>Bacteria</taxon>
        <taxon>Bacillati</taxon>
        <taxon>Bacillota</taxon>
        <taxon>Clostridia</taxon>
        <taxon>Lachnospirales</taxon>
        <taxon>Lachnospiraceae</taxon>
        <taxon>Blautia</taxon>
    </lineage>
</organism>
<dbReference type="SUPFAM" id="SSF47413">
    <property type="entry name" value="lambda repressor-like DNA-binding domains"/>
    <property type="match status" value="1"/>
</dbReference>
<gene>
    <name evidence="6" type="primary">ccpA_1</name>
    <name evidence="6" type="ORF">ROSSTS7063_00623</name>
</gene>
<evidence type="ECO:0000313" key="7">
    <source>
        <dbReference type="Proteomes" id="UP000409147"/>
    </source>
</evidence>
<accession>A0A564SHP2</accession>
<dbReference type="PROSITE" id="PS50932">
    <property type="entry name" value="HTH_LACI_2"/>
    <property type="match status" value="1"/>
</dbReference>
<dbReference type="InterPro" id="IPR046335">
    <property type="entry name" value="LacI/GalR-like_sensor"/>
</dbReference>
<dbReference type="PRINTS" id="PR00036">
    <property type="entry name" value="HTHLACI"/>
</dbReference>
<dbReference type="InterPro" id="IPR000843">
    <property type="entry name" value="HTH_LacI"/>
</dbReference>
<dbReference type="SUPFAM" id="SSF53822">
    <property type="entry name" value="Periplasmic binding protein-like I"/>
    <property type="match status" value="1"/>
</dbReference>
<keyword evidence="3" id="KW-0238">DNA-binding</keyword>
<dbReference type="InterPro" id="IPR028082">
    <property type="entry name" value="Peripla_BP_I"/>
</dbReference>
<keyword evidence="4" id="KW-0804">Transcription</keyword>
<keyword evidence="7" id="KW-1185">Reference proteome</keyword>
<dbReference type="EMBL" id="CABHNB010000009">
    <property type="protein sequence ID" value="VUW94619.1"/>
    <property type="molecule type" value="Genomic_DNA"/>
</dbReference>
<sequence length="360" mass="40003">MATIKDVAMDAGVSVGTVSNVINGGKVSEERRQRVERSIQKLGYQVNGIARKMRTQRTDYVVVILPNIINPFYSLLLQGLEHALSAYDKQPLLCISDGEKEKEIKYIEMARANKVDGIIGVTFSDVEEYLDDTLAFVSIERRFSKNIPCVSGDNYLGGRMAAENLARRGATNLLLVQTIMSVDNEVRKRRLGFEGYCEENEIPYASITFSEKQVPSVYSSFSARSLIGSVLQAHMNNQMTENGRPNGIFAGTDHLAVVIQEELEQMGLCVPEDVQLVGYDGLRWMNTGQPFVSSIYQDTGMIAKTSVDCLMRLMNGEAVEDIVDLPIVFQDGGTTLPLPETDIKEKQGIMLPILEGEDRR</sequence>
<proteinExistence type="predicted"/>
<dbReference type="AlphaFoldDB" id="A0A564SHP2"/>
<reference evidence="6 7" key="1">
    <citation type="submission" date="2019-07" db="EMBL/GenBank/DDBJ databases">
        <authorList>
            <person name="Hibberd C M."/>
            <person name="Gehrig L. J."/>
            <person name="Chang H.-W."/>
            <person name="Venkatesh S."/>
        </authorList>
    </citation>
    <scope>NUCLEOTIDE SEQUENCE [LARGE SCALE GENOMIC DNA]</scope>
    <source>
        <strain evidence="6">Ruminococcus_obeum_SSTS_Bg7063</strain>
    </source>
</reference>